<dbReference type="PANTHER" id="PTHR31637:SF0">
    <property type="entry name" value="2,3-BISPHOSPHOGLYCERATE-INDEPENDENT PHOSPHOGLYCERATE MUTASE"/>
    <property type="match status" value="1"/>
</dbReference>
<protein>
    <recommendedName>
        <fullName evidence="9 10">2,3-bisphosphoglycerate-independent phosphoglycerate mutase</fullName>
        <shortName evidence="9">BPG-independent PGAM</shortName>
        <shortName evidence="9">Phosphoglyceromutase</shortName>
        <shortName evidence="9">iPGM</shortName>
        <ecNumber evidence="9 10">5.4.2.12</ecNumber>
    </recommendedName>
</protein>
<evidence type="ECO:0000256" key="1">
    <source>
        <dbReference type="ARBA" id="ARBA00000370"/>
    </source>
</evidence>
<dbReference type="Gene3D" id="3.40.1450.10">
    <property type="entry name" value="BPG-independent phosphoglycerate mutase, domain B"/>
    <property type="match status" value="1"/>
</dbReference>
<dbReference type="HAMAP" id="MF_01038">
    <property type="entry name" value="GpmI"/>
    <property type="match status" value="1"/>
</dbReference>
<feature type="binding site" evidence="9 12">
    <location>
        <position position="197"/>
    </location>
    <ligand>
        <name>substrate</name>
    </ligand>
</feature>
<dbReference type="Pfam" id="PF01676">
    <property type="entry name" value="Metalloenzyme"/>
    <property type="match status" value="1"/>
</dbReference>
<organism evidence="17 18">
    <name type="scientific">Longimicrobium terrae</name>
    <dbReference type="NCBI Taxonomy" id="1639882"/>
    <lineage>
        <taxon>Bacteria</taxon>
        <taxon>Pseudomonadati</taxon>
        <taxon>Gemmatimonadota</taxon>
        <taxon>Longimicrobiia</taxon>
        <taxon>Longimicrobiales</taxon>
        <taxon>Longimicrobiaceae</taxon>
        <taxon>Longimicrobium</taxon>
    </lineage>
</organism>
<dbReference type="Proteomes" id="UP000582837">
    <property type="component" value="Unassembled WGS sequence"/>
</dbReference>
<keyword evidence="5 9" id="KW-0479">Metal-binding</keyword>
<feature type="binding site" evidence="9 13">
    <location>
        <position position="449"/>
    </location>
    <ligand>
        <name>Mn(2+)</name>
        <dbReference type="ChEBI" id="CHEBI:29035"/>
        <label>2</label>
    </ligand>
</feature>
<evidence type="ECO:0000256" key="14">
    <source>
        <dbReference type="SAM" id="MobiDB-lite"/>
    </source>
</evidence>
<gene>
    <name evidence="9" type="primary">gpmI</name>
    <name evidence="17" type="ORF">HNQ61_001619</name>
</gene>
<evidence type="ECO:0000256" key="4">
    <source>
        <dbReference type="ARBA" id="ARBA00008819"/>
    </source>
</evidence>
<name>A0A841GR14_9BACT</name>
<dbReference type="InterPro" id="IPR017850">
    <property type="entry name" value="Alkaline_phosphatase_core_sf"/>
</dbReference>
<keyword evidence="8 9" id="KW-0413">Isomerase</keyword>
<dbReference type="EC" id="5.4.2.12" evidence="9 10"/>
<dbReference type="RefSeq" id="WP_170039687.1">
    <property type="nucleotide sequence ID" value="NZ_JABDTL010000002.1"/>
</dbReference>
<feature type="binding site" evidence="9 13">
    <location>
        <position position="408"/>
    </location>
    <ligand>
        <name>Mn(2+)</name>
        <dbReference type="ChEBI" id="CHEBI:29035"/>
        <label>1</label>
    </ligand>
</feature>
<dbReference type="NCBIfam" id="TIGR01307">
    <property type="entry name" value="pgm_bpd_ind"/>
    <property type="match status" value="1"/>
</dbReference>
<dbReference type="PIRSF" id="PIRSF001492">
    <property type="entry name" value="IPGAM"/>
    <property type="match status" value="1"/>
</dbReference>
<dbReference type="PANTHER" id="PTHR31637">
    <property type="entry name" value="2,3-BISPHOSPHOGLYCERATE-INDEPENDENT PHOSPHOGLYCERATE MUTASE"/>
    <property type="match status" value="1"/>
</dbReference>
<comment type="cofactor">
    <cofactor evidence="9">
        <name>Mn(2+)</name>
        <dbReference type="ChEBI" id="CHEBI:29035"/>
    </cofactor>
    <text evidence="9">Binds 2 manganese ions per subunit.</text>
</comment>
<feature type="binding site" evidence="9 13">
    <location>
        <position position="68"/>
    </location>
    <ligand>
        <name>Mn(2+)</name>
        <dbReference type="ChEBI" id="CHEBI:29035"/>
        <label>2</label>
    </ligand>
</feature>
<dbReference type="InterPro" id="IPR036646">
    <property type="entry name" value="PGAM_B_sf"/>
</dbReference>
<evidence type="ECO:0000313" key="18">
    <source>
        <dbReference type="Proteomes" id="UP000582837"/>
    </source>
</evidence>
<dbReference type="GO" id="GO:0006096">
    <property type="term" value="P:glycolytic process"/>
    <property type="evidence" value="ECO:0007669"/>
    <property type="project" value="UniProtKB-UniRule"/>
</dbReference>
<dbReference type="GO" id="GO:0030145">
    <property type="term" value="F:manganese ion binding"/>
    <property type="evidence" value="ECO:0007669"/>
    <property type="project" value="UniProtKB-UniRule"/>
</dbReference>
<dbReference type="InterPro" id="IPR005995">
    <property type="entry name" value="Pgm_bpd_ind"/>
</dbReference>
<evidence type="ECO:0000256" key="10">
    <source>
        <dbReference type="NCBIfam" id="TIGR01307"/>
    </source>
</evidence>
<keyword evidence="18" id="KW-1185">Reference proteome</keyword>
<evidence type="ECO:0000256" key="12">
    <source>
        <dbReference type="PIRSR" id="PIRSR001492-2"/>
    </source>
</evidence>
<feature type="binding site" evidence="9 12">
    <location>
        <position position="191"/>
    </location>
    <ligand>
        <name>substrate</name>
    </ligand>
</feature>
<dbReference type="CDD" id="cd16010">
    <property type="entry name" value="iPGM"/>
    <property type="match status" value="1"/>
</dbReference>
<feature type="binding site" evidence="9 12">
    <location>
        <position position="341"/>
    </location>
    <ligand>
        <name>substrate</name>
    </ligand>
</feature>
<evidence type="ECO:0000256" key="3">
    <source>
        <dbReference type="ARBA" id="ARBA00004798"/>
    </source>
</evidence>
<feature type="binding site" evidence="9 13">
    <location>
        <position position="468"/>
    </location>
    <ligand>
        <name>Mn(2+)</name>
        <dbReference type="ChEBI" id="CHEBI:29035"/>
        <label>1</label>
    </ligand>
</feature>
<evidence type="ECO:0000256" key="13">
    <source>
        <dbReference type="PIRSR" id="PIRSR001492-3"/>
    </source>
</evidence>
<evidence type="ECO:0000256" key="6">
    <source>
        <dbReference type="ARBA" id="ARBA00023152"/>
    </source>
</evidence>
<feature type="binding site" evidence="9 12">
    <location>
        <begin position="159"/>
        <end position="160"/>
    </location>
    <ligand>
        <name>substrate</name>
    </ligand>
</feature>
<feature type="active site" description="Phosphoserine intermediate" evidence="9 11">
    <location>
        <position position="68"/>
    </location>
</feature>
<evidence type="ECO:0000259" key="16">
    <source>
        <dbReference type="Pfam" id="PF06415"/>
    </source>
</evidence>
<comment type="pathway">
    <text evidence="3 9">Carbohydrate degradation; glycolysis; pyruvate from D-glyceraldehyde 3-phosphate: step 3/5.</text>
</comment>
<evidence type="ECO:0000256" key="8">
    <source>
        <dbReference type="ARBA" id="ARBA00023235"/>
    </source>
</evidence>
<comment type="function">
    <text evidence="2 9">Catalyzes the interconversion of 2-phosphoglycerate and 3-phosphoglycerate.</text>
</comment>
<feature type="binding site" evidence="9 13">
    <location>
        <position position="450"/>
    </location>
    <ligand>
        <name>Mn(2+)</name>
        <dbReference type="ChEBI" id="CHEBI:29035"/>
        <label>2</label>
    </ligand>
</feature>
<feature type="binding site" evidence="9 12">
    <location>
        <begin position="267"/>
        <end position="270"/>
    </location>
    <ligand>
        <name>substrate</name>
    </ligand>
</feature>
<dbReference type="SUPFAM" id="SSF64158">
    <property type="entry name" value="2,3-Bisphosphoglycerate-independent phosphoglycerate mutase, substrate-binding domain"/>
    <property type="match status" value="1"/>
</dbReference>
<evidence type="ECO:0000256" key="7">
    <source>
        <dbReference type="ARBA" id="ARBA00023211"/>
    </source>
</evidence>
<feature type="domain" description="BPG-independent PGAM N-terminal" evidence="16">
    <location>
        <begin position="88"/>
        <end position="305"/>
    </location>
</feature>
<dbReference type="GO" id="GO:0004619">
    <property type="term" value="F:phosphoglycerate mutase activity"/>
    <property type="evidence" value="ECO:0007669"/>
    <property type="project" value="UniProtKB-UniRule"/>
</dbReference>
<evidence type="ECO:0000259" key="15">
    <source>
        <dbReference type="Pfam" id="PF01676"/>
    </source>
</evidence>
<dbReference type="InterPro" id="IPR011258">
    <property type="entry name" value="BPG-indep_PGM_N"/>
</dbReference>
<proteinExistence type="inferred from homology"/>
<evidence type="ECO:0000256" key="9">
    <source>
        <dbReference type="HAMAP-Rule" id="MF_01038"/>
    </source>
</evidence>
<comment type="catalytic activity">
    <reaction evidence="1 9">
        <text>(2R)-2-phosphoglycerate = (2R)-3-phosphoglycerate</text>
        <dbReference type="Rhea" id="RHEA:15901"/>
        <dbReference type="ChEBI" id="CHEBI:58272"/>
        <dbReference type="ChEBI" id="CHEBI:58289"/>
        <dbReference type="EC" id="5.4.2.12"/>
    </reaction>
</comment>
<evidence type="ECO:0000256" key="2">
    <source>
        <dbReference type="ARBA" id="ARBA00002315"/>
    </source>
</evidence>
<dbReference type="InterPro" id="IPR006124">
    <property type="entry name" value="Metalloenzyme"/>
</dbReference>
<dbReference type="GO" id="GO:0006007">
    <property type="term" value="P:glucose catabolic process"/>
    <property type="evidence" value="ECO:0007669"/>
    <property type="project" value="InterPro"/>
</dbReference>
<dbReference type="Pfam" id="PF06415">
    <property type="entry name" value="iPGM_N"/>
    <property type="match status" value="1"/>
</dbReference>
<keyword evidence="7 9" id="KW-0464">Manganese</keyword>
<reference evidence="17 18" key="1">
    <citation type="submission" date="2020-08" db="EMBL/GenBank/DDBJ databases">
        <title>Genomic Encyclopedia of Type Strains, Phase IV (KMG-IV): sequencing the most valuable type-strain genomes for metagenomic binning, comparative biology and taxonomic classification.</title>
        <authorList>
            <person name="Goeker M."/>
        </authorList>
    </citation>
    <scope>NUCLEOTIDE SEQUENCE [LARGE SCALE GENOMIC DNA]</scope>
    <source>
        <strain evidence="17 18">DSM 29007</strain>
    </source>
</reference>
<comment type="caution">
    <text evidence="17">The sequence shown here is derived from an EMBL/GenBank/DDBJ whole genome shotgun (WGS) entry which is preliminary data.</text>
</comment>
<feature type="binding site" evidence="9 13">
    <location>
        <position position="16"/>
    </location>
    <ligand>
        <name>Mn(2+)</name>
        <dbReference type="ChEBI" id="CHEBI:29035"/>
        <label>2</label>
    </ligand>
</feature>
<dbReference type="Gene3D" id="3.40.720.10">
    <property type="entry name" value="Alkaline Phosphatase, subunit A"/>
    <property type="match status" value="1"/>
</dbReference>
<keyword evidence="6 9" id="KW-0324">Glycolysis</keyword>
<dbReference type="FunFam" id="3.40.1450.10:FF:000002">
    <property type="entry name" value="2,3-bisphosphoglycerate-independent phosphoglycerate mutase"/>
    <property type="match status" value="1"/>
</dbReference>
<feature type="domain" description="Metalloenzyme" evidence="15">
    <location>
        <begin position="9"/>
        <end position="508"/>
    </location>
</feature>
<sequence>MPDTAPRPRVCLVILDGWGLREPAADNAVTVAHAPTWRSLWEGGTHPRARLITHGPAVGLPEGQMGNSEVGHLNLGAGRVVMQSLQRITSSIQSGEFASNPVFAELLAGVRERNGTLHLMGLIGPGGVHAVDTHLLALVDLAQQHQIPRCRLHVFLDGRDTPPSSARDYLTELFGRAGGGDTVRIATLMGRYWAMDRDRRWERTEKAYRAIVYGQGQPVHDPLAAIAAAYEAGETDEFVEPRIMVDDDGQPLGLLKEGDGVIFFNFRSDRARQLSRALADEAFNGFDRGPERPRVHVATMTQYDESFPLPTAFPPQELNDKLSDVLEAHGLASFRTAETEKYPHVTFFFNGGVEEPPRGEDRRMVPSPKVPTYDLQPEMSEPDVARGLVEAIRAQTYDVLVCNFANPDMVGHTGVMEAAVRAVEAVDEGLGQVVQACAETGTTLIVTADHGNCEQMWDPTTNGPHTAHTTNPVGIVLVEPDGRRTAASLADGALCDVAPTILGLIGVPQPAAMTGRDLRRESAKGSA</sequence>
<dbReference type="GO" id="GO:0005829">
    <property type="term" value="C:cytosol"/>
    <property type="evidence" value="ECO:0007669"/>
    <property type="project" value="TreeGrafter"/>
</dbReference>
<feature type="binding site" evidence="9 12">
    <location>
        <position position="129"/>
    </location>
    <ligand>
        <name>substrate</name>
    </ligand>
</feature>
<dbReference type="AlphaFoldDB" id="A0A841GR14"/>
<feature type="region of interest" description="Disordered" evidence="14">
    <location>
        <begin position="356"/>
        <end position="377"/>
    </location>
</feature>
<dbReference type="SUPFAM" id="SSF53649">
    <property type="entry name" value="Alkaline phosphatase-like"/>
    <property type="match status" value="1"/>
</dbReference>
<feature type="binding site" evidence="9 13">
    <location>
        <position position="412"/>
    </location>
    <ligand>
        <name>Mn(2+)</name>
        <dbReference type="ChEBI" id="CHEBI:29035"/>
        <label>1</label>
    </ligand>
</feature>
<comment type="subunit">
    <text evidence="9">Monomer.</text>
</comment>
<evidence type="ECO:0000256" key="11">
    <source>
        <dbReference type="PIRSR" id="PIRSR001492-1"/>
    </source>
</evidence>
<dbReference type="UniPathway" id="UPA00109">
    <property type="reaction ID" value="UER00186"/>
</dbReference>
<comment type="similarity">
    <text evidence="4 9">Belongs to the BPG-independent phosphoglycerate mutase family.</text>
</comment>
<accession>A0A841GR14</accession>
<dbReference type="EMBL" id="JACHIA010000003">
    <property type="protein sequence ID" value="MBB6070002.1"/>
    <property type="molecule type" value="Genomic_DNA"/>
</dbReference>
<evidence type="ECO:0000313" key="17">
    <source>
        <dbReference type="EMBL" id="MBB6070002.1"/>
    </source>
</evidence>
<evidence type="ECO:0000256" key="5">
    <source>
        <dbReference type="ARBA" id="ARBA00022723"/>
    </source>
</evidence>